<organism evidence="3 4">
    <name type="scientific">Populus trichocarpa</name>
    <name type="common">Western balsam poplar</name>
    <name type="synonym">Populus balsamifera subsp. trichocarpa</name>
    <dbReference type="NCBI Taxonomy" id="3694"/>
    <lineage>
        <taxon>Eukaryota</taxon>
        <taxon>Viridiplantae</taxon>
        <taxon>Streptophyta</taxon>
        <taxon>Embryophyta</taxon>
        <taxon>Tracheophyta</taxon>
        <taxon>Spermatophyta</taxon>
        <taxon>Magnoliopsida</taxon>
        <taxon>eudicotyledons</taxon>
        <taxon>Gunneridae</taxon>
        <taxon>Pentapetalae</taxon>
        <taxon>rosids</taxon>
        <taxon>fabids</taxon>
        <taxon>Malpighiales</taxon>
        <taxon>Salicaceae</taxon>
        <taxon>Saliceae</taxon>
        <taxon>Populus</taxon>
    </lineage>
</organism>
<keyword evidence="2" id="KW-0732">Signal</keyword>
<sequence>MVLALLILVVAATLLCCWLAVSSISCMLCHVIHFTAILCLEKVALQFAFFFFFFLSCSSQILCPLGKDNCCFLTLILFFFVRVSYVLDCTSATWSLCFI</sequence>
<dbReference type="AlphaFoldDB" id="A0A3N7ENR1"/>
<proteinExistence type="predicted"/>
<dbReference type="EMBL" id="CM009292">
    <property type="protein sequence ID" value="RQO87669.1"/>
    <property type="molecule type" value="Genomic_DNA"/>
</dbReference>
<evidence type="ECO:0000313" key="4">
    <source>
        <dbReference type="Proteomes" id="UP000006729"/>
    </source>
</evidence>
<evidence type="ECO:0000256" key="2">
    <source>
        <dbReference type="SAM" id="SignalP"/>
    </source>
</evidence>
<feature type="transmembrane region" description="Helical" evidence="1">
    <location>
        <begin position="32"/>
        <end position="57"/>
    </location>
</feature>
<reference evidence="3 4" key="1">
    <citation type="journal article" date="2006" name="Science">
        <title>The genome of black cottonwood, Populus trichocarpa (Torr. &amp; Gray).</title>
        <authorList>
            <person name="Tuskan G.A."/>
            <person name="Difazio S."/>
            <person name="Jansson S."/>
            <person name="Bohlmann J."/>
            <person name="Grigoriev I."/>
            <person name="Hellsten U."/>
            <person name="Putnam N."/>
            <person name="Ralph S."/>
            <person name="Rombauts S."/>
            <person name="Salamov A."/>
            <person name="Schein J."/>
            <person name="Sterck L."/>
            <person name="Aerts A."/>
            <person name="Bhalerao R.R."/>
            <person name="Bhalerao R.P."/>
            <person name="Blaudez D."/>
            <person name="Boerjan W."/>
            <person name="Brun A."/>
            <person name="Brunner A."/>
            <person name="Busov V."/>
            <person name="Campbell M."/>
            <person name="Carlson J."/>
            <person name="Chalot M."/>
            <person name="Chapman J."/>
            <person name="Chen G.L."/>
            <person name="Cooper D."/>
            <person name="Coutinho P.M."/>
            <person name="Couturier J."/>
            <person name="Covert S."/>
            <person name="Cronk Q."/>
            <person name="Cunningham R."/>
            <person name="Davis J."/>
            <person name="Degroeve S."/>
            <person name="Dejardin A."/>
            <person name="Depamphilis C."/>
            <person name="Detter J."/>
            <person name="Dirks B."/>
            <person name="Dubchak I."/>
            <person name="Duplessis S."/>
            <person name="Ehlting J."/>
            <person name="Ellis B."/>
            <person name="Gendler K."/>
            <person name="Goodstein D."/>
            <person name="Gribskov M."/>
            <person name="Grimwood J."/>
            <person name="Groover A."/>
            <person name="Gunter L."/>
            <person name="Hamberger B."/>
            <person name="Heinze B."/>
            <person name="Helariutta Y."/>
            <person name="Henrissat B."/>
            <person name="Holligan D."/>
            <person name="Holt R."/>
            <person name="Huang W."/>
            <person name="Islam-Faridi N."/>
            <person name="Jones S."/>
            <person name="Jones-Rhoades M."/>
            <person name="Jorgensen R."/>
            <person name="Joshi C."/>
            <person name="Kangasjarvi J."/>
            <person name="Karlsson J."/>
            <person name="Kelleher C."/>
            <person name="Kirkpatrick R."/>
            <person name="Kirst M."/>
            <person name="Kohler A."/>
            <person name="Kalluri U."/>
            <person name="Larimer F."/>
            <person name="Leebens-Mack J."/>
            <person name="Leple J.C."/>
            <person name="Locascio P."/>
            <person name="Lou Y."/>
            <person name="Lucas S."/>
            <person name="Martin F."/>
            <person name="Montanini B."/>
            <person name="Napoli C."/>
            <person name="Nelson D.R."/>
            <person name="Nelson C."/>
            <person name="Nieminen K."/>
            <person name="Nilsson O."/>
            <person name="Pereda V."/>
            <person name="Peter G."/>
            <person name="Philippe R."/>
            <person name="Pilate G."/>
            <person name="Poliakov A."/>
            <person name="Razumovskaya J."/>
            <person name="Richardson P."/>
            <person name="Rinaldi C."/>
            <person name="Ritland K."/>
            <person name="Rouze P."/>
            <person name="Ryaboy D."/>
            <person name="Schmutz J."/>
            <person name="Schrader J."/>
            <person name="Segerman B."/>
            <person name="Shin H."/>
            <person name="Siddiqui A."/>
            <person name="Sterky F."/>
            <person name="Terry A."/>
            <person name="Tsai C.J."/>
            <person name="Uberbacher E."/>
            <person name="Unneberg P."/>
            <person name="Vahala J."/>
            <person name="Wall K."/>
            <person name="Wessler S."/>
            <person name="Yang G."/>
            <person name="Yin T."/>
            <person name="Douglas C."/>
            <person name="Marra M."/>
            <person name="Sandberg G."/>
            <person name="Van de Peer Y."/>
            <person name="Rokhsar D."/>
        </authorList>
    </citation>
    <scope>NUCLEOTIDE SEQUENCE [LARGE SCALE GENOMIC DNA]</scope>
    <source>
        <strain evidence="4">cv. Nisqually</strain>
    </source>
</reference>
<keyword evidence="1" id="KW-0472">Membrane</keyword>
<evidence type="ECO:0000313" key="3">
    <source>
        <dbReference type="EMBL" id="RQO87669.1"/>
    </source>
</evidence>
<keyword evidence="1" id="KW-1133">Transmembrane helix</keyword>
<evidence type="ECO:0000256" key="1">
    <source>
        <dbReference type="SAM" id="Phobius"/>
    </source>
</evidence>
<protein>
    <recommendedName>
        <fullName evidence="5">Secreted peptide</fullName>
    </recommendedName>
</protein>
<feature type="transmembrane region" description="Helical" evidence="1">
    <location>
        <begin position="69"/>
        <end position="87"/>
    </location>
</feature>
<accession>A0A3N7ENR1</accession>
<feature type="signal peptide" evidence="2">
    <location>
        <begin position="1"/>
        <end position="23"/>
    </location>
</feature>
<feature type="chain" id="PRO_5018239953" description="Secreted peptide" evidence="2">
    <location>
        <begin position="24"/>
        <end position="99"/>
    </location>
</feature>
<keyword evidence="1" id="KW-0812">Transmembrane</keyword>
<evidence type="ECO:0008006" key="5">
    <source>
        <dbReference type="Google" id="ProtNLM"/>
    </source>
</evidence>
<keyword evidence="4" id="KW-1185">Reference proteome</keyword>
<name>A0A3N7ENR1_POPTR</name>
<dbReference type="Proteomes" id="UP000006729">
    <property type="component" value="Chromosome 3"/>
</dbReference>
<dbReference type="InParanoid" id="A0A3N7ENR1"/>
<gene>
    <name evidence="3" type="ORF">POPTR_003G023750</name>
</gene>